<reference evidence="1" key="1">
    <citation type="journal article" date="2023" name="Front. Mar. Sci.">
        <title>A new Merluccius polli reference genome to investigate the effects of global change in West African waters.</title>
        <authorList>
            <person name="Mateo J.L."/>
            <person name="Blanco-Fernandez C."/>
            <person name="Garcia-Vazquez E."/>
            <person name="Machado-Schiaffino G."/>
        </authorList>
    </citation>
    <scope>NUCLEOTIDE SEQUENCE</scope>
    <source>
        <strain evidence="1">C29</strain>
        <tissue evidence="1">Fin</tissue>
    </source>
</reference>
<proteinExistence type="predicted"/>
<organism evidence="1 2">
    <name type="scientific">Merluccius polli</name>
    <name type="common">Benguela hake</name>
    <name type="synonym">Merluccius cadenati</name>
    <dbReference type="NCBI Taxonomy" id="89951"/>
    <lineage>
        <taxon>Eukaryota</taxon>
        <taxon>Metazoa</taxon>
        <taxon>Chordata</taxon>
        <taxon>Craniata</taxon>
        <taxon>Vertebrata</taxon>
        <taxon>Euteleostomi</taxon>
        <taxon>Actinopterygii</taxon>
        <taxon>Neopterygii</taxon>
        <taxon>Teleostei</taxon>
        <taxon>Neoteleostei</taxon>
        <taxon>Acanthomorphata</taxon>
        <taxon>Zeiogadaria</taxon>
        <taxon>Gadariae</taxon>
        <taxon>Gadiformes</taxon>
        <taxon>Gadoidei</taxon>
        <taxon>Merlucciidae</taxon>
        <taxon>Merluccius</taxon>
    </lineage>
</organism>
<comment type="caution">
    <text evidence="1">The sequence shown here is derived from an EMBL/GenBank/DDBJ whole genome shotgun (WGS) entry which is preliminary data.</text>
</comment>
<dbReference type="Proteomes" id="UP001174136">
    <property type="component" value="Unassembled WGS sequence"/>
</dbReference>
<accession>A0AA47P7V6</accession>
<dbReference type="EMBL" id="JAOPHQ010000578">
    <property type="protein sequence ID" value="KAK0154186.1"/>
    <property type="molecule type" value="Genomic_DNA"/>
</dbReference>
<dbReference type="AlphaFoldDB" id="A0AA47P7V6"/>
<gene>
    <name evidence="1" type="ORF">N1851_003732</name>
</gene>
<evidence type="ECO:0000313" key="2">
    <source>
        <dbReference type="Proteomes" id="UP001174136"/>
    </source>
</evidence>
<sequence length="120" mass="13827">MVLDSQSRRHKPSVWAFNRVSEWWNIVVPGFTNAQWVQNFRMSEETLDFLCNKLRPVMERQDTSFHECVTLKKRVAIALWKLATGSEYRSSGHLFGVSATTVCWCVQEFCAAAETVLVPE</sequence>
<name>A0AA47P7V6_MERPO</name>
<keyword evidence="2" id="KW-1185">Reference proteome</keyword>
<protein>
    <recommendedName>
        <fullName evidence="3">Transposase Helix-turn-helix domain-containing protein</fullName>
    </recommendedName>
</protein>
<evidence type="ECO:0008006" key="3">
    <source>
        <dbReference type="Google" id="ProtNLM"/>
    </source>
</evidence>
<evidence type="ECO:0000313" key="1">
    <source>
        <dbReference type="EMBL" id="KAK0154186.1"/>
    </source>
</evidence>